<evidence type="ECO:0000256" key="3">
    <source>
        <dbReference type="ARBA" id="ARBA00022448"/>
    </source>
</evidence>
<dbReference type="PANTHER" id="PTHR30290">
    <property type="entry name" value="PERIPLASMIC BINDING COMPONENT OF ABC TRANSPORTER"/>
    <property type="match status" value="1"/>
</dbReference>
<dbReference type="Gene3D" id="3.10.105.10">
    <property type="entry name" value="Dipeptide-binding Protein, Domain 3"/>
    <property type="match status" value="1"/>
</dbReference>
<dbReference type="InterPro" id="IPR039424">
    <property type="entry name" value="SBP_5"/>
</dbReference>
<dbReference type="GO" id="GO:0015833">
    <property type="term" value="P:peptide transport"/>
    <property type="evidence" value="ECO:0007669"/>
    <property type="project" value="UniProtKB-KW"/>
</dbReference>
<dbReference type="RefSeq" id="WP_124006235.1">
    <property type="nucleotide sequence ID" value="NZ_BJYN01000026.1"/>
</dbReference>
<evidence type="ECO:0000313" key="10">
    <source>
        <dbReference type="Proteomes" id="UP000886607"/>
    </source>
</evidence>
<dbReference type="InterPro" id="IPR030678">
    <property type="entry name" value="Peptide/Ni-bd"/>
</dbReference>
<dbReference type="FunFam" id="3.90.76.10:FF:000001">
    <property type="entry name" value="Oligopeptide ABC transporter substrate-binding protein"/>
    <property type="match status" value="1"/>
</dbReference>
<dbReference type="EMBL" id="BKBO01000023">
    <property type="protein sequence ID" value="GEQ49685.1"/>
    <property type="molecule type" value="Genomic_DNA"/>
</dbReference>
<dbReference type="GO" id="GO:0030288">
    <property type="term" value="C:outer membrane-bounded periplasmic space"/>
    <property type="evidence" value="ECO:0007669"/>
    <property type="project" value="UniProtKB-ARBA"/>
</dbReference>
<protein>
    <submittedName>
        <fullName evidence="8">Oligopeptide ABC transporter substrate-binding protein</fullName>
    </submittedName>
</protein>
<dbReference type="Gene3D" id="3.40.190.10">
    <property type="entry name" value="Periplasmic binding protein-like II"/>
    <property type="match status" value="1"/>
</dbReference>
<dbReference type="SUPFAM" id="SSF53850">
    <property type="entry name" value="Periplasmic binding protein-like II"/>
    <property type="match status" value="1"/>
</dbReference>
<dbReference type="PROSITE" id="PS51257">
    <property type="entry name" value="PROKAR_LIPOPROTEIN"/>
    <property type="match status" value="1"/>
</dbReference>
<keyword evidence="3" id="KW-0813">Transport</keyword>
<evidence type="ECO:0000259" key="6">
    <source>
        <dbReference type="Pfam" id="PF00496"/>
    </source>
</evidence>
<evidence type="ECO:0000313" key="7">
    <source>
        <dbReference type="EMBL" id="GEQ49685.1"/>
    </source>
</evidence>
<comment type="similarity">
    <text evidence="2">Belongs to the bacterial solute-binding protein 5 family.</text>
</comment>
<keyword evidence="5" id="KW-0653">Protein transport</keyword>
<gene>
    <name evidence="8" type="primary">oppA_4</name>
    <name evidence="7" type="ORF">TK11N_15370</name>
    <name evidence="8" type="ORF">TK2N_15150</name>
</gene>
<evidence type="ECO:0000256" key="1">
    <source>
        <dbReference type="ARBA" id="ARBA00004196"/>
    </source>
</evidence>
<evidence type="ECO:0000256" key="4">
    <source>
        <dbReference type="ARBA" id="ARBA00022729"/>
    </source>
</evidence>
<dbReference type="Pfam" id="PF00496">
    <property type="entry name" value="SBP_bac_5"/>
    <property type="match status" value="1"/>
</dbReference>
<evidence type="ECO:0000256" key="2">
    <source>
        <dbReference type="ARBA" id="ARBA00005695"/>
    </source>
</evidence>
<keyword evidence="10" id="KW-1185">Reference proteome</keyword>
<dbReference type="Proteomes" id="UP000886597">
    <property type="component" value="Unassembled WGS sequence"/>
</dbReference>
<keyword evidence="4" id="KW-0732">Signal</keyword>
<dbReference type="Proteomes" id="UP000886607">
    <property type="component" value="Unassembled WGS sequence"/>
</dbReference>
<reference evidence="8" key="2">
    <citation type="journal article" date="2020" name="Int. Dairy J.">
        <title>Lactic acid bacterial diversity in Brie cheese focusing on salt concentration and pH of isolation medium and characterisation of halophilic and alkaliphilic lactic acid bacterial isolates.</title>
        <authorList>
            <person name="Unno R."/>
            <person name="Matsutani M."/>
            <person name="Suzuki T."/>
            <person name="Kodama K."/>
            <person name="Matsushita H."/>
            <person name="Yamasato K."/>
            <person name="Koizumi Y."/>
            <person name="Ishikawa M."/>
        </authorList>
    </citation>
    <scope>NUCLEOTIDE SEQUENCE</scope>
    <source>
        <strain evidence="8">7C1</strain>
        <strain evidence="7">8C4</strain>
    </source>
</reference>
<accession>A0AAN4UC50</accession>
<feature type="domain" description="Solute-binding protein family 5" evidence="6">
    <location>
        <begin position="79"/>
        <end position="460"/>
    </location>
</feature>
<keyword evidence="5" id="KW-0571">Peptide transport</keyword>
<evidence type="ECO:0000256" key="5">
    <source>
        <dbReference type="ARBA" id="ARBA00022856"/>
    </source>
</evidence>
<dbReference type="GO" id="GO:0043190">
    <property type="term" value="C:ATP-binding cassette (ABC) transporter complex"/>
    <property type="evidence" value="ECO:0007669"/>
    <property type="project" value="InterPro"/>
</dbReference>
<evidence type="ECO:0000313" key="9">
    <source>
        <dbReference type="Proteomes" id="UP000886597"/>
    </source>
</evidence>
<reference evidence="8" key="1">
    <citation type="submission" date="2019-08" db="EMBL/GenBank/DDBJ databases">
        <authorList>
            <person name="Ishikawa M."/>
            <person name="Suzuki T."/>
            <person name="Matsutani M."/>
        </authorList>
    </citation>
    <scope>NUCLEOTIDE SEQUENCE</scope>
    <source>
        <strain evidence="8">7C1</strain>
        <strain evidence="7">8C4</strain>
    </source>
</reference>
<dbReference type="Gene3D" id="3.90.76.10">
    <property type="entry name" value="Dipeptide-binding Protein, Domain 1"/>
    <property type="match status" value="1"/>
</dbReference>
<dbReference type="CDD" id="cd08504">
    <property type="entry name" value="PBP2_OppA"/>
    <property type="match status" value="1"/>
</dbReference>
<dbReference type="FunFam" id="3.10.105.10:FF:000001">
    <property type="entry name" value="Oligopeptide ABC transporter, oligopeptide-binding protein"/>
    <property type="match status" value="1"/>
</dbReference>
<dbReference type="GO" id="GO:1904680">
    <property type="term" value="F:peptide transmembrane transporter activity"/>
    <property type="evidence" value="ECO:0007669"/>
    <property type="project" value="TreeGrafter"/>
</dbReference>
<dbReference type="AlphaFoldDB" id="A0AAN4UC50"/>
<name>A0AAN4UC50_9ENTE</name>
<dbReference type="PIRSF" id="PIRSF002741">
    <property type="entry name" value="MppA"/>
    <property type="match status" value="1"/>
</dbReference>
<dbReference type="InterPro" id="IPR000914">
    <property type="entry name" value="SBP_5_dom"/>
</dbReference>
<dbReference type="GeneID" id="69985713"/>
<comment type="subcellular location">
    <subcellularLocation>
        <location evidence="1">Cell envelope</location>
    </subcellularLocation>
</comment>
<proteinExistence type="inferred from homology"/>
<evidence type="ECO:0000313" key="8">
    <source>
        <dbReference type="EMBL" id="GEQ54671.1"/>
    </source>
</evidence>
<dbReference type="PANTHER" id="PTHR30290:SF10">
    <property type="entry name" value="PERIPLASMIC OLIGOPEPTIDE-BINDING PROTEIN-RELATED"/>
    <property type="match status" value="1"/>
</dbReference>
<dbReference type="KEGG" id="tkr:C7K43_07120"/>
<sequence length="544" mass="60542">MKKLGFLLVTTLFILTGCFNNEDTEDGNSGAGSAAQEISVSLSGELTTLDSAQYTDVNSSDMIGQVTEGLYRYDEGGEPELALASEEPEVSDDGLTYTFKLKDTNYSDGTPVKAADFVYAFQTVVDPDTASSSSNRMDILKNGRKIREGDKNVDELGAKATDDSTLELQLEDPLPFLPEILTGTPFMPKQKEFAEDKGKQYGTSTENFIGNGPFVINDWDGNNETWTLEKNPEYWDQDNVQMETINVQVVKEVATGTNLFNDDQLDYTLLADTYAQQYQDAKQAYFEPKALVGYISPNQEREVTGNVNARKAILQAIDKKNFAKNILADGSKPLDGFVASDFAKDPSTDEDFREENGDLLPYDKEAAQESWEKAKEELGQDEITLELLSADAAMSKKTIEYIQGQLEETLPGLKITLKSVPLQNRLDLQTEGDFDLVFGTWTPDYADPIDFLNFYDSQSGLNTSGYDNPDYDKGLEEARTTLANDPDARWQKLLEMEKLLVEEDAAVLPLYQGAVAYLKSDRLEGLQVFPFGRTVSYRTTFVTE</sequence>
<organism evidence="8 9">
    <name type="scientific">Tetragenococcus koreensis</name>
    <dbReference type="NCBI Taxonomy" id="290335"/>
    <lineage>
        <taxon>Bacteria</taxon>
        <taxon>Bacillati</taxon>
        <taxon>Bacillota</taxon>
        <taxon>Bacilli</taxon>
        <taxon>Lactobacillales</taxon>
        <taxon>Enterococcaceae</taxon>
        <taxon>Tetragenococcus</taxon>
    </lineage>
</organism>
<comment type="caution">
    <text evidence="8">The sequence shown here is derived from an EMBL/GenBank/DDBJ whole genome shotgun (WGS) entry which is preliminary data.</text>
</comment>
<dbReference type="EMBL" id="BKBQ01000022">
    <property type="protein sequence ID" value="GEQ54671.1"/>
    <property type="molecule type" value="Genomic_DNA"/>
</dbReference>